<organism evidence="1 2">
    <name type="scientific">Chlamydomonas reinhardtii</name>
    <name type="common">Chlamydomonas smithii</name>
    <dbReference type="NCBI Taxonomy" id="3055"/>
    <lineage>
        <taxon>Eukaryota</taxon>
        <taxon>Viridiplantae</taxon>
        <taxon>Chlorophyta</taxon>
        <taxon>core chlorophytes</taxon>
        <taxon>Chlorophyceae</taxon>
        <taxon>CS clade</taxon>
        <taxon>Chlamydomonadales</taxon>
        <taxon>Chlamydomonadaceae</taxon>
        <taxon>Chlamydomonas</taxon>
    </lineage>
</organism>
<keyword evidence="2" id="KW-1185">Reference proteome</keyword>
<accession>A0A2K3CNP5</accession>
<dbReference type="EMBL" id="CM008978">
    <property type="protein sequence ID" value="PNW69906.1"/>
    <property type="molecule type" value="Genomic_DNA"/>
</dbReference>
<dbReference type="PROSITE" id="PS51257">
    <property type="entry name" value="PROKAR_LIPOPROTEIN"/>
    <property type="match status" value="1"/>
</dbReference>
<proteinExistence type="predicted"/>
<dbReference type="RefSeq" id="XP_042914311.1">
    <property type="nucleotide sequence ID" value="XM_043071852.1"/>
</dbReference>
<evidence type="ECO:0000313" key="2">
    <source>
        <dbReference type="Proteomes" id="UP000006906"/>
    </source>
</evidence>
<dbReference type="GeneID" id="66056870"/>
<evidence type="ECO:0000313" key="1">
    <source>
        <dbReference type="EMBL" id="PNW69906.1"/>
    </source>
</evidence>
<dbReference type="InParanoid" id="A0A2K3CNP5"/>
<gene>
    <name evidence="1" type="ORF">CHLRE_17g697701v5</name>
</gene>
<name>A0A2K3CNP5_CHLRE</name>
<dbReference type="Gramene" id="PNW69906">
    <property type="protein sequence ID" value="PNW69906"/>
    <property type="gene ID" value="CHLRE_17g697701v5"/>
</dbReference>
<protein>
    <submittedName>
        <fullName evidence="1">Uncharacterized protein</fullName>
    </submittedName>
</protein>
<reference evidence="1 2" key="1">
    <citation type="journal article" date="2007" name="Science">
        <title>The Chlamydomonas genome reveals the evolution of key animal and plant functions.</title>
        <authorList>
            <person name="Merchant S.S."/>
            <person name="Prochnik S.E."/>
            <person name="Vallon O."/>
            <person name="Harris E.H."/>
            <person name="Karpowicz S.J."/>
            <person name="Witman G.B."/>
            <person name="Terry A."/>
            <person name="Salamov A."/>
            <person name="Fritz-Laylin L.K."/>
            <person name="Marechal-Drouard L."/>
            <person name="Marshall W.F."/>
            <person name="Qu L.H."/>
            <person name="Nelson D.R."/>
            <person name="Sanderfoot A.A."/>
            <person name="Spalding M.H."/>
            <person name="Kapitonov V.V."/>
            <person name="Ren Q."/>
            <person name="Ferris P."/>
            <person name="Lindquist E."/>
            <person name="Shapiro H."/>
            <person name="Lucas S.M."/>
            <person name="Grimwood J."/>
            <person name="Schmutz J."/>
            <person name="Cardol P."/>
            <person name="Cerutti H."/>
            <person name="Chanfreau G."/>
            <person name="Chen C.L."/>
            <person name="Cognat V."/>
            <person name="Croft M.T."/>
            <person name="Dent R."/>
            <person name="Dutcher S."/>
            <person name="Fernandez E."/>
            <person name="Fukuzawa H."/>
            <person name="Gonzalez-Ballester D."/>
            <person name="Gonzalez-Halphen D."/>
            <person name="Hallmann A."/>
            <person name="Hanikenne M."/>
            <person name="Hippler M."/>
            <person name="Inwood W."/>
            <person name="Jabbari K."/>
            <person name="Kalanon M."/>
            <person name="Kuras R."/>
            <person name="Lefebvre P.A."/>
            <person name="Lemaire S.D."/>
            <person name="Lobanov A.V."/>
            <person name="Lohr M."/>
            <person name="Manuell A."/>
            <person name="Meier I."/>
            <person name="Mets L."/>
            <person name="Mittag M."/>
            <person name="Mittelmeier T."/>
            <person name="Moroney J.V."/>
            <person name="Moseley J."/>
            <person name="Napoli C."/>
            <person name="Nedelcu A.M."/>
            <person name="Niyogi K."/>
            <person name="Novoselov S.V."/>
            <person name="Paulsen I.T."/>
            <person name="Pazour G."/>
            <person name="Purton S."/>
            <person name="Ral J.P."/>
            <person name="Riano-Pachon D.M."/>
            <person name="Riekhof W."/>
            <person name="Rymarquis L."/>
            <person name="Schroda M."/>
            <person name="Stern D."/>
            <person name="Umen J."/>
            <person name="Willows R."/>
            <person name="Wilson N."/>
            <person name="Zimmer S.L."/>
            <person name="Allmer J."/>
            <person name="Balk J."/>
            <person name="Bisova K."/>
            <person name="Chen C.J."/>
            <person name="Elias M."/>
            <person name="Gendler K."/>
            <person name="Hauser C."/>
            <person name="Lamb M.R."/>
            <person name="Ledford H."/>
            <person name="Long J.C."/>
            <person name="Minagawa J."/>
            <person name="Page M.D."/>
            <person name="Pan J."/>
            <person name="Pootakham W."/>
            <person name="Roje S."/>
            <person name="Rose A."/>
            <person name="Stahlberg E."/>
            <person name="Terauchi A.M."/>
            <person name="Yang P."/>
            <person name="Ball S."/>
            <person name="Bowler C."/>
            <person name="Dieckmann C.L."/>
            <person name="Gladyshev V.N."/>
            <person name="Green P."/>
            <person name="Jorgensen R."/>
            <person name="Mayfield S."/>
            <person name="Mueller-Roeber B."/>
            <person name="Rajamani S."/>
            <person name="Sayre R.T."/>
            <person name="Brokstein P."/>
            <person name="Dubchak I."/>
            <person name="Goodstein D."/>
            <person name="Hornick L."/>
            <person name="Huang Y.W."/>
            <person name="Jhaveri J."/>
            <person name="Luo Y."/>
            <person name="Martinez D."/>
            <person name="Ngau W.C."/>
            <person name="Otillar B."/>
            <person name="Poliakov A."/>
            <person name="Porter A."/>
            <person name="Szajkowski L."/>
            <person name="Werner G."/>
            <person name="Zhou K."/>
            <person name="Grigoriev I.V."/>
            <person name="Rokhsar D.S."/>
            <person name="Grossman A.R."/>
        </authorList>
    </citation>
    <scope>NUCLEOTIDE SEQUENCE [LARGE SCALE GENOMIC DNA]</scope>
    <source>
        <strain evidence="2">CC-503</strain>
    </source>
</reference>
<dbReference type="Proteomes" id="UP000006906">
    <property type="component" value="Chromosome 17"/>
</dbReference>
<sequence>MTLACRNAACGSSSSGGGGSCPASPVHMVLTDASDWHFMVTQATAAAATEQPAGGAGGVAAAAAAAGSGASGAPCGLDFTLTSGESLTLFNCSSVRAPVLVSQTVPADLAKVRMVVHVVH</sequence>
<dbReference type="KEGG" id="cre:CHLRE_17g697701v5"/>
<dbReference type="AlphaFoldDB" id="A0A2K3CNP5"/>